<feature type="domain" description="T6SS Phospholipase effector Tle1-like catalytic" evidence="2">
    <location>
        <begin position="366"/>
        <end position="456"/>
    </location>
</feature>
<sequence>MIKIGIGSRTSTGGAVIEGNPGIMFDGLVASSVGHMASCPKCKKGVGPIVAVGPRTIMLPAGPAARAGDYVACGCPAGSNTLLAEGTVFIGSGSAAGSASRSGSGSSGNTASAQTLAKASGASLLAPGTGAPTPGQFRQNAVGDNPPHSFEEEEEEEERELPMKQRITLRLGMFFDGTGNNLGNAALTAECRRQDLHEFDEQTLSNIRQLCETHDYRDTNGDGLYDQLPGSSYGNELSNVALLYDLYEDQADALVEENTKAASLKVYIDGIGTTGGSEDSTTGLAMGQGRTGVVARVSESPTLIMAKLRRLLNGNPQLLIERVEFDIFGFSRGAAAARHFANEALKPSGGVMASQLNHELPAMAADFDWSTHVSINFIGLFDTVAAVAAPLSGNLSVGDSHNPGVNLHLPPGCARKVVHLTAADEHRHNFSLNRVHTSHEELALPGVHSNLGGGYPAVLRERLLIGRPRLCRAAYYSMESVDRAKVEQSREWRAREAEERELRARGLPGEGKFIHENIALPPSTGSQNGHRQARDVLLALGLDRMVRGELSRVALRVMHAKAIQHNAPLGAIDELDRRMNIPADLQPIAHKVISSAMTGQSAELSQAEKRFLHSRYIHSSANWTSTYGFMVNKPRSGNQRAVYSDQPQRGYPV</sequence>
<organism evidence="3 6">
    <name type="scientific">Halopseudomonas bauzanensis</name>
    <dbReference type="NCBI Taxonomy" id="653930"/>
    <lineage>
        <taxon>Bacteria</taxon>
        <taxon>Pseudomonadati</taxon>
        <taxon>Pseudomonadota</taxon>
        <taxon>Gammaproteobacteria</taxon>
        <taxon>Pseudomonadales</taxon>
        <taxon>Pseudomonadaceae</taxon>
        <taxon>Halopseudomonas</taxon>
    </lineage>
</organism>
<feature type="compositionally biased region" description="Low complexity" evidence="1">
    <location>
        <begin position="94"/>
        <end position="113"/>
    </location>
</feature>
<evidence type="ECO:0000313" key="3">
    <source>
        <dbReference type="EMBL" id="SES03228.1"/>
    </source>
</evidence>
<dbReference type="Pfam" id="PF05488">
    <property type="entry name" value="PAAR_motif"/>
    <property type="match status" value="1"/>
</dbReference>
<evidence type="ECO:0000313" key="4">
    <source>
        <dbReference type="EMBL" id="SFM04040.1"/>
    </source>
</evidence>
<dbReference type="EMBL" id="FOUA01000003">
    <property type="protein sequence ID" value="SFM04040.1"/>
    <property type="molecule type" value="Genomic_DNA"/>
</dbReference>
<dbReference type="RefSeq" id="WP_074779533.1">
    <property type="nucleotide sequence ID" value="NZ_FOGN01000003.1"/>
</dbReference>
<dbReference type="CDD" id="cd14744">
    <property type="entry name" value="PAAR_CT_2"/>
    <property type="match status" value="1"/>
</dbReference>
<evidence type="ECO:0000259" key="2">
    <source>
        <dbReference type="Pfam" id="PF09994"/>
    </source>
</evidence>
<protein>
    <submittedName>
        <fullName evidence="3">Type VI secretion system secreted protein VgrG</fullName>
    </submittedName>
    <submittedName>
        <fullName evidence="4">Zn-binding Pro-Ala-Ala-Arg (PAAR) domain-containing protein, incolved in TypeVI secretion</fullName>
    </submittedName>
</protein>
<name>A0A1H9U1T1_9GAMM</name>
<dbReference type="AlphaFoldDB" id="A0A1H9U1T1"/>
<reference evidence="5 6" key="1">
    <citation type="submission" date="2016-10" db="EMBL/GenBank/DDBJ databases">
        <authorList>
            <person name="de Groot N.N."/>
        </authorList>
    </citation>
    <scope>NUCLEOTIDE SEQUENCE [LARGE SCALE GENOMIC DNA]</scope>
    <source>
        <strain evidence="4 5">CGMCC 1.9095</strain>
        <strain evidence="3 6">DSM 22558</strain>
    </source>
</reference>
<dbReference type="EMBL" id="FOGN01000003">
    <property type="protein sequence ID" value="SES03228.1"/>
    <property type="molecule type" value="Genomic_DNA"/>
</dbReference>
<keyword evidence="5" id="KW-1185">Reference proteome</keyword>
<feature type="region of interest" description="Disordered" evidence="1">
    <location>
        <begin position="94"/>
        <end position="162"/>
    </location>
</feature>
<dbReference type="PANTHER" id="PTHR33840:SF1">
    <property type="entry name" value="TLE1 PHOSPHOLIPASE DOMAIN-CONTAINING PROTEIN"/>
    <property type="match status" value="1"/>
</dbReference>
<evidence type="ECO:0000256" key="1">
    <source>
        <dbReference type="SAM" id="MobiDB-lite"/>
    </source>
</evidence>
<dbReference type="Proteomes" id="UP000186904">
    <property type="component" value="Unassembled WGS sequence"/>
</dbReference>
<dbReference type="PANTHER" id="PTHR33840">
    <property type="match status" value="1"/>
</dbReference>
<accession>A0A1H9U1T1</accession>
<evidence type="ECO:0000313" key="6">
    <source>
        <dbReference type="Proteomes" id="UP000186904"/>
    </source>
</evidence>
<evidence type="ECO:0000313" key="5">
    <source>
        <dbReference type="Proteomes" id="UP000186599"/>
    </source>
</evidence>
<dbReference type="Proteomes" id="UP000186599">
    <property type="component" value="Unassembled WGS sequence"/>
</dbReference>
<dbReference type="InterPro" id="IPR018712">
    <property type="entry name" value="Tle1-like_cat"/>
</dbReference>
<dbReference type="Gene3D" id="2.60.200.60">
    <property type="match status" value="1"/>
</dbReference>
<dbReference type="STRING" id="653930.SAMN05216589_2086"/>
<dbReference type="InterPro" id="IPR008727">
    <property type="entry name" value="PAAR_motif"/>
</dbReference>
<proteinExistence type="predicted"/>
<gene>
    <name evidence="4" type="ORF">SAMN04487855_2085</name>
    <name evidence="3" type="ORF">SAMN05216589_2086</name>
</gene>
<dbReference type="Pfam" id="PF09994">
    <property type="entry name" value="T6SS_Tle1-like_cat"/>
    <property type="match status" value="1"/>
</dbReference>